<dbReference type="AlphaFoldDB" id="A0A9W6J324"/>
<dbReference type="SMART" id="SM00382">
    <property type="entry name" value="AAA"/>
    <property type="match status" value="1"/>
</dbReference>
<dbReference type="GO" id="GO:0005524">
    <property type="term" value="F:ATP binding"/>
    <property type="evidence" value="ECO:0007669"/>
    <property type="project" value="UniProtKB-KW"/>
</dbReference>
<keyword evidence="3" id="KW-0547">Nucleotide-binding</keyword>
<accession>A0A9W6J324</accession>
<protein>
    <submittedName>
        <fullName evidence="6">ABC transporter ATP-binding protein</fullName>
    </submittedName>
</protein>
<dbReference type="InterPro" id="IPR017871">
    <property type="entry name" value="ABC_transporter-like_CS"/>
</dbReference>
<evidence type="ECO:0000256" key="2">
    <source>
        <dbReference type="ARBA" id="ARBA00022448"/>
    </source>
</evidence>
<dbReference type="InterPro" id="IPR050166">
    <property type="entry name" value="ABC_transporter_ATP-bind"/>
</dbReference>
<proteinExistence type="inferred from homology"/>
<evidence type="ECO:0000256" key="1">
    <source>
        <dbReference type="ARBA" id="ARBA00005417"/>
    </source>
</evidence>
<dbReference type="Proteomes" id="UP001143372">
    <property type="component" value="Unassembled WGS sequence"/>
</dbReference>
<evidence type="ECO:0000256" key="4">
    <source>
        <dbReference type="ARBA" id="ARBA00022840"/>
    </source>
</evidence>
<dbReference type="InterPro" id="IPR003593">
    <property type="entry name" value="AAA+_ATPase"/>
</dbReference>
<dbReference type="CDD" id="cd03293">
    <property type="entry name" value="ABC_NrtD_SsuB_transporters"/>
    <property type="match status" value="1"/>
</dbReference>
<dbReference type="PANTHER" id="PTHR42788:SF13">
    <property type="entry name" value="ALIPHATIC SULFONATES IMPORT ATP-BINDING PROTEIN SSUB"/>
    <property type="match status" value="1"/>
</dbReference>
<evidence type="ECO:0000256" key="3">
    <source>
        <dbReference type="ARBA" id="ARBA00022741"/>
    </source>
</evidence>
<evidence type="ECO:0000313" key="7">
    <source>
        <dbReference type="Proteomes" id="UP001143372"/>
    </source>
</evidence>
<comment type="caution">
    <text evidence="6">The sequence shown here is derived from an EMBL/GenBank/DDBJ whole genome shotgun (WGS) entry which is preliminary data.</text>
</comment>
<dbReference type="InterPro" id="IPR027417">
    <property type="entry name" value="P-loop_NTPase"/>
</dbReference>
<dbReference type="PROSITE" id="PS00211">
    <property type="entry name" value="ABC_TRANSPORTER_1"/>
    <property type="match status" value="1"/>
</dbReference>
<gene>
    <name evidence="6" type="ORF">GCM10008179_20220</name>
</gene>
<dbReference type="GO" id="GO:0016887">
    <property type="term" value="F:ATP hydrolysis activity"/>
    <property type="evidence" value="ECO:0007669"/>
    <property type="project" value="InterPro"/>
</dbReference>
<dbReference type="EMBL" id="BSFI01000008">
    <property type="protein sequence ID" value="GLK68384.1"/>
    <property type="molecule type" value="Genomic_DNA"/>
</dbReference>
<dbReference type="Gene3D" id="3.40.50.300">
    <property type="entry name" value="P-loop containing nucleotide triphosphate hydrolases"/>
    <property type="match status" value="1"/>
</dbReference>
<sequence>MPLRGGGRLEVLRDIQLAVRHGQIHALLGPSGCGKSTLLNIVAGLLPLDSGRLEIDGVDSAAFRDWAAIGYMFQDDRLLPWRTVQRNVELALENQPLSRDERRTRAAEIIGLVGLTPFAQSFPNELSGGMRARVALARSLVRRPRILLMDEPFSRLDAQTRGQMHAELVRLRELFDMTVLFVTHDIDEAAVLADTVTVLAPRPGRVVETFALDGAAPRDATSPGATATIRTLRDALGGQPASARGDALMETTA</sequence>
<evidence type="ECO:0000259" key="5">
    <source>
        <dbReference type="PROSITE" id="PS50893"/>
    </source>
</evidence>
<reference evidence="6" key="2">
    <citation type="submission" date="2023-01" db="EMBL/GenBank/DDBJ databases">
        <authorList>
            <person name="Sun Q."/>
            <person name="Evtushenko L."/>
        </authorList>
    </citation>
    <scope>NUCLEOTIDE SEQUENCE</scope>
    <source>
        <strain evidence="6">VKM B-2347</strain>
    </source>
</reference>
<feature type="domain" description="ABC transporter" evidence="5">
    <location>
        <begin position="1"/>
        <end position="228"/>
    </location>
</feature>
<keyword evidence="4 6" id="KW-0067">ATP-binding</keyword>
<dbReference type="InterPro" id="IPR003439">
    <property type="entry name" value="ABC_transporter-like_ATP-bd"/>
</dbReference>
<dbReference type="Pfam" id="PF00005">
    <property type="entry name" value="ABC_tran"/>
    <property type="match status" value="1"/>
</dbReference>
<comment type="similarity">
    <text evidence="1">Belongs to the ABC transporter superfamily.</text>
</comment>
<keyword evidence="7" id="KW-1185">Reference proteome</keyword>
<reference evidence="6" key="1">
    <citation type="journal article" date="2014" name="Int. J. Syst. Evol. Microbiol.">
        <title>Complete genome sequence of Corynebacterium casei LMG S-19264T (=DSM 44701T), isolated from a smear-ripened cheese.</title>
        <authorList>
            <consortium name="US DOE Joint Genome Institute (JGI-PGF)"/>
            <person name="Walter F."/>
            <person name="Albersmeier A."/>
            <person name="Kalinowski J."/>
            <person name="Ruckert C."/>
        </authorList>
    </citation>
    <scope>NUCLEOTIDE SEQUENCE</scope>
    <source>
        <strain evidence="6">VKM B-2347</strain>
    </source>
</reference>
<dbReference type="PANTHER" id="PTHR42788">
    <property type="entry name" value="TAURINE IMPORT ATP-BINDING PROTEIN-RELATED"/>
    <property type="match status" value="1"/>
</dbReference>
<dbReference type="SUPFAM" id="SSF52540">
    <property type="entry name" value="P-loop containing nucleoside triphosphate hydrolases"/>
    <property type="match status" value="1"/>
</dbReference>
<keyword evidence="2" id="KW-0813">Transport</keyword>
<dbReference type="PROSITE" id="PS50893">
    <property type="entry name" value="ABC_TRANSPORTER_2"/>
    <property type="match status" value="1"/>
</dbReference>
<name>A0A9W6J324_9HYPH</name>
<evidence type="ECO:0000313" key="6">
    <source>
        <dbReference type="EMBL" id="GLK68384.1"/>
    </source>
</evidence>
<organism evidence="6 7">
    <name type="scientific">Hansschlegelia plantiphila</name>
    <dbReference type="NCBI Taxonomy" id="374655"/>
    <lineage>
        <taxon>Bacteria</taxon>
        <taxon>Pseudomonadati</taxon>
        <taxon>Pseudomonadota</taxon>
        <taxon>Alphaproteobacteria</taxon>
        <taxon>Hyphomicrobiales</taxon>
        <taxon>Methylopilaceae</taxon>
        <taxon>Hansschlegelia</taxon>
    </lineage>
</organism>